<evidence type="ECO:0000313" key="2">
    <source>
        <dbReference type="Proteomes" id="UP000028933"/>
    </source>
</evidence>
<reference evidence="1" key="1">
    <citation type="journal article" date="2013" name="Lancet">
        <title>First case of E anophelis outbreak in an intensive-care unit.</title>
        <authorList>
            <person name="Teo J."/>
            <person name="Tan S.Y."/>
            <person name="Tay M."/>
            <person name="Ding Y."/>
            <person name="Kjelleberg S."/>
            <person name="Givskov M."/>
            <person name="Lin R.T."/>
            <person name="Yang L."/>
        </authorList>
    </citation>
    <scope>NUCLEOTIDE SEQUENCE [LARGE SCALE GENOMIC DNA]</scope>
    <source>
        <strain evidence="1">NUHP1</strain>
    </source>
</reference>
<evidence type="ECO:0000313" key="1">
    <source>
        <dbReference type="EMBL" id="AIL46247.1"/>
    </source>
</evidence>
<organism evidence="1 2">
    <name type="scientific">Elizabethkingia anophelis NUHP1</name>
    <dbReference type="NCBI Taxonomy" id="1338011"/>
    <lineage>
        <taxon>Bacteria</taxon>
        <taxon>Pseudomonadati</taxon>
        <taxon>Bacteroidota</taxon>
        <taxon>Flavobacteriia</taxon>
        <taxon>Flavobacteriales</taxon>
        <taxon>Weeksellaceae</taxon>
        <taxon>Elizabethkingia</taxon>
    </lineage>
</organism>
<dbReference type="STRING" id="1338011.BD94_2472"/>
<name>A0A077EFN5_9FLAO</name>
<sequence length="65" mass="7303">MKKLDRKEKKNILGKGNNCATGEFEASYNGYIVCCMKQPTGPNLCDPNISMYCDIPYDMCGDPFQ</sequence>
<dbReference type="Proteomes" id="UP000028933">
    <property type="component" value="Chromosome"/>
</dbReference>
<accession>A0A077EFN5</accession>
<gene>
    <name evidence="1" type="ORF">BD94_2472</name>
</gene>
<protein>
    <submittedName>
        <fullName evidence="1">Uncharacterized protein</fullName>
    </submittedName>
</protein>
<dbReference type="EMBL" id="CP007547">
    <property type="protein sequence ID" value="AIL46247.1"/>
    <property type="molecule type" value="Genomic_DNA"/>
</dbReference>
<dbReference type="eggNOG" id="ENOG5030USG">
    <property type="taxonomic scope" value="Bacteria"/>
</dbReference>
<dbReference type="KEGG" id="eao:BD94_2472"/>
<dbReference type="HOGENOM" id="CLU_2842860_0_0_10"/>
<dbReference type="AlphaFoldDB" id="A0A077EFN5"/>
<dbReference type="RefSeq" id="WP_024565576.1">
    <property type="nucleotide sequence ID" value="NZ_CP007547.1"/>
</dbReference>
<reference evidence="1" key="2">
    <citation type="journal article" date="2015" name="Genome Biol. Evol.">
        <title>Complete Genome Sequence and Transcriptomic Analysis of the Novel Pathogen Elizabethkingia anophelis in Response to Oxidative Stress.</title>
        <authorList>
            <person name="Li Y."/>
            <person name="Liu Y."/>
            <person name="Chew S.C."/>
            <person name="Tay M."/>
            <person name="Salido M.M."/>
            <person name="Teo J."/>
            <person name="Lauro F.M."/>
            <person name="Givskov M."/>
            <person name="Yang L."/>
        </authorList>
    </citation>
    <scope>NUCLEOTIDE SEQUENCE</scope>
    <source>
        <strain evidence="1">NUHP1</strain>
    </source>
</reference>
<proteinExistence type="predicted"/>